<dbReference type="EMBL" id="LAZR01019008">
    <property type="protein sequence ID" value="KKL94118.1"/>
    <property type="molecule type" value="Genomic_DNA"/>
</dbReference>
<dbReference type="AlphaFoldDB" id="A0A0F9G5W1"/>
<gene>
    <name evidence="1" type="ORF">LCGC14_1867840</name>
</gene>
<organism evidence="1">
    <name type="scientific">marine sediment metagenome</name>
    <dbReference type="NCBI Taxonomy" id="412755"/>
    <lineage>
        <taxon>unclassified sequences</taxon>
        <taxon>metagenomes</taxon>
        <taxon>ecological metagenomes</taxon>
    </lineage>
</organism>
<proteinExistence type="predicted"/>
<sequence>MTSYGLDYSGTYSNSQFFVSIFNLTKKLALLHFVMEKGA</sequence>
<accession>A0A0F9G5W1</accession>
<comment type="caution">
    <text evidence="1">The sequence shown here is derived from an EMBL/GenBank/DDBJ whole genome shotgun (WGS) entry which is preliminary data.</text>
</comment>
<feature type="non-terminal residue" evidence="1">
    <location>
        <position position="39"/>
    </location>
</feature>
<name>A0A0F9G5W1_9ZZZZ</name>
<protein>
    <submittedName>
        <fullName evidence="1">Uncharacterized protein</fullName>
    </submittedName>
</protein>
<evidence type="ECO:0000313" key="1">
    <source>
        <dbReference type="EMBL" id="KKL94118.1"/>
    </source>
</evidence>
<reference evidence="1" key="1">
    <citation type="journal article" date="2015" name="Nature">
        <title>Complex archaea that bridge the gap between prokaryotes and eukaryotes.</title>
        <authorList>
            <person name="Spang A."/>
            <person name="Saw J.H."/>
            <person name="Jorgensen S.L."/>
            <person name="Zaremba-Niedzwiedzka K."/>
            <person name="Martijn J."/>
            <person name="Lind A.E."/>
            <person name="van Eijk R."/>
            <person name="Schleper C."/>
            <person name="Guy L."/>
            <person name="Ettema T.J."/>
        </authorList>
    </citation>
    <scope>NUCLEOTIDE SEQUENCE</scope>
</reference>